<keyword evidence="3" id="KW-0336">GPI-anchor</keyword>
<keyword evidence="7 13" id="KW-0064">Aspartyl protease</keyword>
<dbReference type="PROSITE" id="PS51767">
    <property type="entry name" value="PEPTIDASE_A1"/>
    <property type="match status" value="1"/>
</dbReference>
<feature type="domain" description="Peptidase A1" evidence="15">
    <location>
        <begin position="72"/>
        <end position="416"/>
    </location>
</feature>
<dbReference type="PANTHER" id="PTHR47965:SF12">
    <property type="entry name" value="ASPARTIC PROTEINASE 3-RELATED"/>
    <property type="match status" value="1"/>
</dbReference>
<dbReference type="GO" id="GO:0009277">
    <property type="term" value="C:fungal-type cell wall"/>
    <property type="evidence" value="ECO:0007669"/>
    <property type="project" value="TreeGrafter"/>
</dbReference>
<feature type="signal peptide" evidence="14">
    <location>
        <begin position="1"/>
        <end position="23"/>
    </location>
</feature>
<dbReference type="Pfam" id="PF00026">
    <property type="entry name" value="Asp"/>
    <property type="match status" value="1"/>
</dbReference>
<comment type="caution">
    <text evidence="16">The sequence shown here is derived from an EMBL/GenBank/DDBJ whole genome shotgun (WGS) entry which is preliminary data.</text>
</comment>
<evidence type="ECO:0000256" key="3">
    <source>
        <dbReference type="ARBA" id="ARBA00022622"/>
    </source>
</evidence>
<dbReference type="OrthoDB" id="771136at2759"/>
<evidence type="ECO:0000259" key="15">
    <source>
        <dbReference type="PROSITE" id="PS51767"/>
    </source>
</evidence>
<dbReference type="PRINTS" id="PR00792">
    <property type="entry name" value="PEPSIN"/>
</dbReference>
<gene>
    <name evidence="16" type="ORF">AJ78_04946</name>
</gene>
<dbReference type="VEuPathDB" id="FungiDB:AJ78_04946"/>
<dbReference type="GO" id="GO:0031505">
    <property type="term" value="P:fungal-type cell wall organization"/>
    <property type="evidence" value="ECO:0007669"/>
    <property type="project" value="TreeGrafter"/>
</dbReference>
<dbReference type="SUPFAM" id="SSF50630">
    <property type="entry name" value="Acid proteases"/>
    <property type="match status" value="1"/>
</dbReference>
<keyword evidence="6 14" id="KW-0732">Signal</keyword>
<dbReference type="InterPro" id="IPR021109">
    <property type="entry name" value="Peptidase_aspartic_dom_sf"/>
</dbReference>
<keyword evidence="3" id="KW-0449">Lipoprotein</keyword>
<dbReference type="STRING" id="1447872.A0A1J9QFN2"/>
<evidence type="ECO:0000256" key="9">
    <source>
        <dbReference type="ARBA" id="ARBA00023145"/>
    </source>
</evidence>
<name>A0A1J9QFN2_9EURO</name>
<organism evidence="16 17">
    <name type="scientific">Emergomyces pasteurianus Ep9510</name>
    <dbReference type="NCBI Taxonomy" id="1447872"/>
    <lineage>
        <taxon>Eukaryota</taxon>
        <taxon>Fungi</taxon>
        <taxon>Dikarya</taxon>
        <taxon>Ascomycota</taxon>
        <taxon>Pezizomycotina</taxon>
        <taxon>Eurotiomycetes</taxon>
        <taxon>Eurotiomycetidae</taxon>
        <taxon>Onygenales</taxon>
        <taxon>Ajellomycetaceae</taxon>
        <taxon>Emergomyces</taxon>
    </lineage>
</organism>
<feature type="active site" evidence="11">
    <location>
        <position position="90"/>
    </location>
</feature>
<dbReference type="EMBL" id="LGRN01000200">
    <property type="protein sequence ID" value="OJD14748.1"/>
    <property type="molecule type" value="Genomic_DNA"/>
</dbReference>
<keyword evidence="3" id="KW-0472">Membrane</keyword>
<dbReference type="GO" id="GO:0005886">
    <property type="term" value="C:plasma membrane"/>
    <property type="evidence" value="ECO:0007669"/>
    <property type="project" value="UniProtKB-SubCell"/>
</dbReference>
<keyword evidence="5" id="KW-0165">Cleavage on pair of basic residues</keyword>
<evidence type="ECO:0000256" key="12">
    <source>
        <dbReference type="PIRSR" id="PIRSR601461-2"/>
    </source>
</evidence>
<feature type="disulfide bond" evidence="12">
    <location>
        <begin position="325"/>
        <end position="378"/>
    </location>
</feature>
<dbReference type="CDD" id="cd05474">
    <property type="entry name" value="SAP_like"/>
    <property type="match status" value="1"/>
</dbReference>
<comment type="similarity">
    <text evidence="2 13">Belongs to the peptidase A1 family.</text>
</comment>
<evidence type="ECO:0000313" key="17">
    <source>
        <dbReference type="Proteomes" id="UP000182235"/>
    </source>
</evidence>
<keyword evidence="8 13" id="KW-0378">Hydrolase</keyword>
<evidence type="ECO:0000256" key="1">
    <source>
        <dbReference type="ARBA" id="ARBA00004609"/>
    </source>
</evidence>
<feature type="chain" id="PRO_5012453369" description="Peptidase A1 domain-containing protein" evidence="14">
    <location>
        <begin position="24"/>
        <end position="483"/>
    </location>
</feature>
<dbReference type="Proteomes" id="UP000182235">
    <property type="component" value="Unassembled WGS sequence"/>
</dbReference>
<dbReference type="InterPro" id="IPR001969">
    <property type="entry name" value="Aspartic_peptidase_AS"/>
</dbReference>
<evidence type="ECO:0000313" key="16">
    <source>
        <dbReference type="EMBL" id="OJD14748.1"/>
    </source>
</evidence>
<dbReference type="InterPro" id="IPR033121">
    <property type="entry name" value="PEPTIDASE_A1"/>
</dbReference>
<proteinExistence type="inferred from homology"/>
<keyword evidence="9" id="KW-0865">Zymogen</keyword>
<evidence type="ECO:0000256" key="13">
    <source>
        <dbReference type="RuleBase" id="RU000454"/>
    </source>
</evidence>
<evidence type="ECO:0000256" key="5">
    <source>
        <dbReference type="ARBA" id="ARBA00022685"/>
    </source>
</evidence>
<keyword evidence="4 13" id="KW-0645">Protease</keyword>
<evidence type="ECO:0000256" key="4">
    <source>
        <dbReference type="ARBA" id="ARBA00022670"/>
    </source>
</evidence>
<protein>
    <recommendedName>
        <fullName evidence="15">Peptidase A1 domain-containing protein</fullName>
    </recommendedName>
</protein>
<keyword evidence="10" id="KW-0325">Glycoprotein</keyword>
<dbReference type="GO" id="GO:0005576">
    <property type="term" value="C:extracellular region"/>
    <property type="evidence" value="ECO:0007669"/>
    <property type="project" value="TreeGrafter"/>
</dbReference>
<dbReference type="PANTHER" id="PTHR47965">
    <property type="entry name" value="ASPARTYL PROTEASE-RELATED"/>
    <property type="match status" value="1"/>
</dbReference>
<dbReference type="GO" id="GO:0098552">
    <property type="term" value="C:side of membrane"/>
    <property type="evidence" value="ECO:0007669"/>
    <property type="project" value="UniProtKB-KW"/>
</dbReference>
<dbReference type="PROSITE" id="PS00141">
    <property type="entry name" value="ASP_PROTEASE"/>
    <property type="match status" value="1"/>
</dbReference>
<dbReference type="GO" id="GO:0004190">
    <property type="term" value="F:aspartic-type endopeptidase activity"/>
    <property type="evidence" value="ECO:0007669"/>
    <property type="project" value="UniProtKB-KW"/>
</dbReference>
<dbReference type="AlphaFoldDB" id="A0A1J9QFN2"/>
<evidence type="ECO:0000256" key="7">
    <source>
        <dbReference type="ARBA" id="ARBA00022750"/>
    </source>
</evidence>
<evidence type="ECO:0000256" key="11">
    <source>
        <dbReference type="PIRSR" id="PIRSR601461-1"/>
    </source>
</evidence>
<evidence type="ECO:0000256" key="6">
    <source>
        <dbReference type="ARBA" id="ARBA00022729"/>
    </source>
</evidence>
<keyword evidence="12" id="KW-1015">Disulfide bond</keyword>
<feature type="active site" evidence="11">
    <location>
        <position position="290"/>
    </location>
</feature>
<dbReference type="Gene3D" id="2.40.70.10">
    <property type="entry name" value="Acid Proteases"/>
    <property type="match status" value="2"/>
</dbReference>
<dbReference type="InterPro" id="IPR001461">
    <property type="entry name" value="Aspartic_peptidase_A1"/>
</dbReference>
<dbReference type="GO" id="GO:0006508">
    <property type="term" value="P:proteolysis"/>
    <property type="evidence" value="ECO:0007669"/>
    <property type="project" value="UniProtKB-KW"/>
</dbReference>
<dbReference type="InterPro" id="IPR033876">
    <property type="entry name" value="SAP-like"/>
</dbReference>
<evidence type="ECO:0000256" key="14">
    <source>
        <dbReference type="SAM" id="SignalP"/>
    </source>
</evidence>
<reference evidence="16 17" key="1">
    <citation type="submission" date="2015-07" db="EMBL/GenBank/DDBJ databases">
        <title>Emmonsia species relationships and genome sequence.</title>
        <authorList>
            <consortium name="The Broad Institute Genomics Platform"/>
            <person name="Cuomo C.A."/>
            <person name="Munoz J.F."/>
            <person name="Imamovic A."/>
            <person name="Priest M.E."/>
            <person name="Young S."/>
            <person name="Clay O.K."/>
            <person name="McEwen J.G."/>
        </authorList>
    </citation>
    <scope>NUCLEOTIDE SEQUENCE [LARGE SCALE GENOMIC DNA]</scope>
    <source>
        <strain evidence="16 17">UAMH 9510</strain>
    </source>
</reference>
<keyword evidence="17" id="KW-1185">Reference proteome</keyword>
<accession>A0A1J9QFN2</accession>
<evidence type="ECO:0000256" key="2">
    <source>
        <dbReference type="ARBA" id="ARBA00007447"/>
    </source>
</evidence>
<sequence length="483" mass="52704">MRGASTLCTLGTVLLSLFHAINALHIGDTGSLKVVRFDLQRREISNPIESDRLRKRSKKVVKTKIKNHILIYTCEVKLGNPPQKVALHVDTGSSDLWTNAVNTTFYDDLEGYKPSVAYDPGASSTAAFLSSDFNIKYSDLSGAEGDYLSDTLRIGGVKLADFQFGVGYRSVCKEGVMGIGYPVNEIQALRNKKPSYANLPFALKNAGLIKSAAYSVWLNGVNTKHGSLLFGGIDKAKYHGKLQTIPILPDANGIYREVLVSLKEISVTAKKGKDTHSVGGEGLPIPVLLDTGSALTYLPPSTIRDLYKEFSVGYIEQLDLSVIPCDRKYRDAKITFTFTTPTAAPSITIELAKLILPMPLDDDGKPLATAESGRPPLCLFGIFPTGYGVKYPSLGVTFLRDAYLFINLEKNEVGMAQAKSNVWREKIREVNNGEGGRPATEHLMRRTTTTTTSPMKAFAMPMARPDMYIGTLVGLAGVIFAMM</sequence>
<comment type="subcellular location">
    <subcellularLocation>
        <location evidence="1">Cell membrane</location>
        <topology evidence="1">Lipid-anchor</topology>
        <topology evidence="1">GPI-anchor</topology>
    </subcellularLocation>
</comment>
<evidence type="ECO:0000256" key="10">
    <source>
        <dbReference type="ARBA" id="ARBA00023180"/>
    </source>
</evidence>
<evidence type="ECO:0000256" key="8">
    <source>
        <dbReference type="ARBA" id="ARBA00022801"/>
    </source>
</evidence>